<evidence type="ECO:0000259" key="9">
    <source>
        <dbReference type="Pfam" id="PF01379"/>
    </source>
</evidence>
<comment type="caution">
    <text evidence="11">The sequence shown here is derived from an EMBL/GenBank/DDBJ whole genome shotgun (WGS) entry which is preliminary data.</text>
</comment>
<comment type="catalytic activity">
    <reaction evidence="7 8">
        <text>4 porphobilinogen + H2O = hydroxymethylbilane + 4 NH4(+)</text>
        <dbReference type="Rhea" id="RHEA:13185"/>
        <dbReference type="ChEBI" id="CHEBI:15377"/>
        <dbReference type="ChEBI" id="CHEBI:28938"/>
        <dbReference type="ChEBI" id="CHEBI:57845"/>
        <dbReference type="ChEBI" id="CHEBI:58126"/>
        <dbReference type="EC" id="2.5.1.61"/>
    </reaction>
</comment>
<dbReference type="Gene3D" id="3.40.190.10">
    <property type="entry name" value="Periplasmic binding protein-like II"/>
    <property type="match status" value="2"/>
</dbReference>
<dbReference type="GO" id="GO:0005737">
    <property type="term" value="C:cytoplasm"/>
    <property type="evidence" value="ECO:0007669"/>
    <property type="project" value="UniProtKB-UniRule"/>
</dbReference>
<dbReference type="FunFam" id="3.40.190.10:FF:000004">
    <property type="entry name" value="Porphobilinogen deaminase"/>
    <property type="match status" value="1"/>
</dbReference>
<dbReference type="PIRSF" id="PIRSF001438">
    <property type="entry name" value="4pyrrol_synth_OHMeBilane_synth"/>
    <property type="match status" value="1"/>
</dbReference>
<evidence type="ECO:0000313" key="11">
    <source>
        <dbReference type="EMBL" id="PZA14820.1"/>
    </source>
</evidence>
<dbReference type="Pfam" id="PF03900">
    <property type="entry name" value="Porphobil_deamC"/>
    <property type="match status" value="1"/>
</dbReference>
<keyword evidence="12" id="KW-1185">Reference proteome</keyword>
<dbReference type="OrthoDB" id="9810298at2"/>
<dbReference type="PANTHER" id="PTHR11557">
    <property type="entry name" value="PORPHOBILINOGEN DEAMINASE"/>
    <property type="match status" value="1"/>
</dbReference>
<dbReference type="InterPro" id="IPR022417">
    <property type="entry name" value="Porphobilin_deaminase_N"/>
</dbReference>
<feature type="modified residue" description="S-(dipyrrolylmethanemethyl)cysteine" evidence="8">
    <location>
        <position position="258"/>
    </location>
</feature>
<dbReference type="PROSITE" id="PS00533">
    <property type="entry name" value="PORPHOBILINOGEN_DEAM"/>
    <property type="match status" value="1"/>
</dbReference>
<evidence type="ECO:0000256" key="2">
    <source>
        <dbReference type="ARBA" id="ARBA00004735"/>
    </source>
</evidence>
<keyword evidence="5 8" id="KW-0808">Transferase</keyword>
<evidence type="ECO:0000256" key="6">
    <source>
        <dbReference type="ARBA" id="ARBA00023244"/>
    </source>
</evidence>
<dbReference type="EC" id="2.5.1.61" evidence="8"/>
<dbReference type="PANTHER" id="PTHR11557:SF0">
    <property type="entry name" value="PORPHOBILINOGEN DEAMINASE"/>
    <property type="match status" value="1"/>
</dbReference>
<dbReference type="HAMAP" id="MF_00260">
    <property type="entry name" value="Porphobil_deam"/>
    <property type="match status" value="1"/>
</dbReference>
<organism evidence="11 12">
    <name type="scientific">Parazoarcus communis SWub3 = DSM 12120</name>
    <dbReference type="NCBI Taxonomy" id="1121029"/>
    <lineage>
        <taxon>Bacteria</taxon>
        <taxon>Pseudomonadati</taxon>
        <taxon>Pseudomonadota</taxon>
        <taxon>Betaproteobacteria</taxon>
        <taxon>Rhodocyclales</taxon>
        <taxon>Zoogloeaceae</taxon>
        <taxon>Parazoarcus</taxon>
    </lineage>
</organism>
<proteinExistence type="inferred from homology"/>
<comment type="subunit">
    <text evidence="4 8">Monomer.</text>
</comment>
<evidence type="ECO:0000256" key="7">
    <source>
        <dbReference type="ARBA" id="ARBA00048169"/>
    </source>
</evidence>
<dbReference type="InterPro" id="IPR022418">
    <property type="entry name" value="Porphobilinogen_deaminase_C"/>
</dbReference>
<dbReference type="FunFam" id="3.40.190.10:FF:000005">
    <property type="entry name" value="Porphobilinogen deaminase"/>
    <property type="match status" value="1"/>
</dbReference>
<comment type="cofactor">
    <cofactor evidence="8">
        <name>dipyrromethane</name>
        <dbReference type="ChEBI" id="CHEBI:60342"/>
    </cofactor>
    <text evidence="8">Binds 1 dipyrromethane group covalently.</text>
</comment>
<evidence type="ECO:0000313" key="12">
    <source>
        <dbReference type="Proteomes" id="UP000248259"/>
    </source>
</evidence>
<dbReference type="GO" id="GO:0006782">
    <property type="term" value="P:protoporphyrinogen IX biosynthetic process"/>
    <property type="evidence" value="ECO:0007669"/>
    <property type="project" value="UniProtKB-UniRule"/>
</dbReference>
<dbReference type="InterPro" id="IPR022419">
    <property type="entry name" value="Porphobilin_deaminase_cofac_BS"/>
</dbReference>
<gene>
    <name evidence="8" type="primary">hemC</name>
    <name evidence="11" type="ORF">DNK49_19685</name>
</gene>
<name>A0A323UT35_9RHOO</name>
<dbReference type="GO" id="GO:0004418">
    <property type="term" value="F:hydroxymethylbilane synthase activity"/>
    <property type="evidence" value="ECO:0007669"/>
    <property type="project" value="UniProtKB-UniRule"/>
</dbReference>
<sequence length="323" mass="34510">MSSSTVSTVYPGASAPVPPERITIATRESRLALWQAEHVKARLEGLYPGCRVELLGMTTRGDQILDRPLAKVGGKGLFVKELETALLDGRADIAVHSMKDVPMVMGDEFTLACISAREVPLDAFVSNRYDSLADMPPGTVVGTSSLRRESQLHAMYPFLGVTSLRGNLDTRLRKLDEGQYDAIILAAAGLIRLGLADRIRSTLPSEVSLPAAGQGALGIECLSSRREVIQYLQLLNDADTSACVRAERTVARALAGSCEVPLGAYAEIRGGMLWLRGFVALPDGSRIIRAEREGNPSAAEEIGRALADDLLAQGAEGILAELG</sequence>
<dbReference type="Pfam" id="PF01379">
    <property type="entry name" value="Porphobil_deam"/>
    <property type="match status" value="1"/>
</dbReference>
<comment type="miscellaneous">
    <text evidence="8">The porphobilinogen subunits are added to the dipyrromethane group.</text>
</comment>
<evidence type="ECO:0000256" key="5">
    <source>
        <dbReference type="ARBA" id="ARBA00022679"/>
    </source>
</evidence>
<evidence type="ECO:0000259" key="10">
    <source>
        <dbReference type="Pfam" id="PF03900"/>
    </source>
</evidence>
<dbReference type="SUPFAM" id="SSF54782">
    <property type="entry name" value="Porphobilinogen deaminase (hydroxymethylbilane synthase), C-terminal domain"/>
    <property type="match status" value="1"/>
</dbReference>
<feature type="domain" description="Porphobilinogen deaminase N-terminal" evidence="9">
    <location>
        <begin position="22"/>
        <end position="228"/>
    </location>
</feature>
<dbReference type="Proteomes" id="UP000248259">
    <property type="component" value="Unassembled WGS sequence"/>
</dbReference>
<evidence type="ECO:0000256" key="4">
    <source>
        <dbReference type="ARBA" id="ARBA00011245"/>
    </source>
</evidence>
<dbReference type="AlphaFoldDB" id="A0A323UT35"/>
<keyword evidence="6 8" id="KW-0627">Porphyrin biosynthesis</keyword>
<dbReference type="UniPathway" id="UPA00251">
    <property type="reaction ID" value="UER00319"/>
</dbReference>
<reference evidence="11 12" key="1">
    <citation type="submission" date="2018-06" db="EMBL/GenBank/DDBJ databases">
        <title>Azoarcus communis strain SWub3 genome.</title>
        <authorList>
            <person name="Zorraquino Salvo V."/>
            <person name="Toubiana D."/>
            <person name="Blumwald E."/>
        </authorList>
    </citation>
    <scope>NUCLEOTIDE SEQUENCE [LARGE SCALE GENOMIC DNA]</scope>
    <source>
        <strain evidence="11 12">SWub3</strain>
    </source>
</reference>
<evidence type="ECO:0000256" key="1">
    <source>
        <dbReference type="ARBA" id="ARBA00002869"/>
    </source>
</evidence>
<dbReference type="EMBL" id="QKOE01000021">
    <property type="protein sequence ID" value="PZA14820.1"/>
    <property type="molecule type" value="Genomic_DNA"/>
</dbReference>
<comment type="function">
    <text evidence="1 8">Tetrapolymerization of the monopyrrole PBG into the hydroxymethylbilane pre-uroporphyrinogen in several discrete steps.</text>
</comment>
<comment type="similarity">
    <text evidence="3 8">Belongs to the HMBS family.</text>
</comment>
<dbReference type="InterPro" id="IPR000860">
    <property type="entry name" value="HemC"/>
</dbReference>
<dbReference type="SUPFAM" id="SSF53850">
    <property type="entry name" value="Periplasmic binding protein-like II"/>
    <property type="match status" value="1"/>
</dbReference>
<accession>A0A323UT35</accession>
<evidence type="ECO:0000256" key="8">
    <source>
        <dbReference type="HAMAP-Rule" id="MF_00260"/>
    </source>
</evidence>
<feature type="domain" description="Porphobilinogen deaminase C-terminal" evidence="10">
    <location>
        <begin position="242"/>
        <end position="311"/>
    </location>
</feature>
<protein>
    <recommendedName>
        <fullName evidence="8">Porphobilinogen deaminase</fullName>
        <shortName evidence="8">PBG</shortName>
        <ecNumber evidence="8">2.5.1.61</ecNumber>
    </recommendedName>
    <alternativeName>
        <fullName evidence="8">Hydroxymethylbilane synthase</fullName>
        <shortName evidence="8">HMBS</shortName>
    </alternativeName>
    <alternativeName>
        <fullName evidence="8">Pre-uroporphyrinogen synthase</fullName>
    </alternativeName>
</protein>
<dbReference type="CDD" id="cd13646">
    <property type="entry name" value="PBP2_EcHMBS_like"/>
    <property type="match status" value="1"/>
</dbReference>
<dbReference type="Gene3D" id="3.30.160.40">
    <property type="entry name" value="Porphobilinogen deaminase, C-terminal domain"/>
    <property type="match status" value="1"/>
</dbReference>
<evidence type="ECO:0000256" key="3">
    <source>
        <dbReference type="ARBA" id="ARBA00005638"/>
    </source>
</evidence>
<dbReference type="PRINTS" id="PR00151">
    <property type="entry name" value="PORPHBDMNASE"/>
</dbReference>
<dbReference type="InterPro" id="IPR036803">
    <property type="entry name" value="Porphobilinogen_deaminase_C_sf"/>
</dbReference>
<dbReference type="RefSeq" id="WP_110528756.1">
    <property type="nucleotide sequence ID" value="NZ_QKOE01000021.1"/>
</dbReference>
<comment type="pathway">
    <text evidence="2">Porphyrin-containing compound metabolism; protoporphyrin-IX biosynthesis; coproporphyrinogen-III from 5-aminolevulinate: step 2/4.</text>
</comment>
<dbReference type="NCBIfam" id="TIGR00212">
    <property type="entry name" value="hemC"/>
    <property type="match status" value="1"/>
</dbReference>